<keyword evidence="2" id="KW-1185">Reference proteome</keyword>
<name>A0A5C2RPX6_9APHY</name>
<dbReference type="EMBL" id="ML122383">
    <property type="protein sequence ID" value="RPD52256.1"/>
    <property type="molecule type" value="Genomic_DNA"/>
</dbReference>
<accession>A0A5C2RPX6</accession>
<evidence type="ECO:0000313" key="2">
    <source>
        <dbReference type="Proteomes" id="UP000313359"/>
    </source>
</evidence>
<dbReference type="AlphaFoldDB" id="A0A5C2RPX6"/>
<sequence>MAVGERTAGPRTRCVRWGRHNIGTLTGKRRQPPNAELSVPAAAVMHRPAVVLLSLMDCSWAQHSRTPCLSCMQQYGGSYRVDGCGARRTCIVSMSVQENVALACSVAWQVYKLRRVRIA</sequence>
<dbReference type="Proteomes" id="UP000313359">
    <property type="component" value="Unassembled WGS sequence"/>
</dbReference>
<gene>
    <name evidence="1" type="ORF">L227DRAFT_71443</name>
</gene>
<organism evidence="1 2">
    <name type="scientific">Lentinus tigrinus ALCF2SS1-6</name>
    <dbReference type="NCBI Taxonomy" id="1328759"/>
    <lineage>
        <taxon>Eukaryota</taxon>
        <taxon>Fungi</taxon>
        <taxon>Dikarya</taxon>
        <taxon>Basidiomycota</taxon>
        <taxon>Agaricomycotina</taxon>
        <taxon>Agaricomycetes</taxon>
        <taxon>Polyporales</taxon>
        <taxon>Polyporaceae</taxon>
        <taxon>Lentinus</taxon>
    </lineage>
</organism>
<evidence type="ECO:0000313" key="1">
    <source>
        <dbReference type="EMBL" id="RPD52256.1"/>
    </source>
</evidence>
<reference evidence="1" key="1">
    <citation type="journal article" date="2018" name="Genome Biol. Evol.">
        <title>Genomics and development of Lentinus tigrinus, a white-rot wood-decaying mushroom with dimorphic fruiting bodies.</title>
        <authorList>
            <person name="Wu B."/>
            <person name="Xu Z."/>
            <person name="Knudson A."/>
            <person name="Carlson A."/>
            <person name="Chen N."/>
            <person name="Kovaka S."/>
            <person name="LaButti K."/>
            <person name="Lipzen A."/>
            <person name="Pennachio C."/>
            <person name="Riley R."/>
            <person name="Schakwitz W."/>
            <person name="Umezawa K."/>
            <person name="Ohm R.A."/>
            <person name="Grigoriev I.V."/>
            <person name="Nagy L.G."/>
            <person name="Gibbons J."/>
            <person name="Hibbett D."/>
        </authorList>
    </citation>
    <scope>NUCLEOTIDE SEQUENCE [LARGE SCALE GENOMIC DNA]</scope>
    <source>
        <strain evidence="1">ALCF2SS1-6</strain>
    </source>
</reference>
<proteinExistence type="predicted"/>
<protein>
    <submittedName>
        <fullName evidence="1">Uncharacterized protein</fullName>
    </submittedName>
</protein>